<evidence type="ECO:0000256" key="7">
    <source>
        <dbReference type="ARBA" id="ARBA00023002"/>
    </source>
</evidence>
<evidence type="ECO:0000259" key="12">
    <source>
        <dbReference type="Pfam" id="PF08546"/>
    </source>
</evidence>
<dbReference type="Pfam" id="PF08546">
    <property type="entry name" value="ApbA_C"/>
    <property type="match status" value="1"/>
</dbReference>
<dbReference type="GO" id="GO:0005737">
    <property type="term" value="C:cytoplasm"/>
    <property type="evidence" value="ECO:0007669"/>
    <property type="project" value="TreeGrafter"/>
</dbReference>
<dbReference type="GO" id="GO:0015940">
    <property type="term" value="P:pantothenate biosynthetic process"/>
    <property type="evidence" value="ECO:0007669"/>
    <property type="project" value="UniProtKB-UniPathway"/>
</dbReference>
<proteinExistence type="inferred from homology"/>
<dbReference type="InterPro" id="IPR013332">
    <property type="entry name" value="KPR_N"/>
</dbReference>
<keyword evidence="5 10" id="KW-0566">Pantothenate biosynthesis</keyword>
<dbReference type="InterPro" id="IPR003710">
    <property type="entry name" value="ApbA"/>
</dbReference>
<keyword evidence="6 10" id="KW-0521">NADP</keyword>
<name>A0A1G7WRC4_9RHOO</name>
<dbReference type="InterPro" id="IPR051402">
    <property type="entry name" value="KPR-Related"/>
</dbReference>
<feature type="domain" description="Ketopantoate reductase C-terminal" evidence="12">
    <location>
        <begin position="170"/>
        <end position="293"/>
    </location>
</feature>
<evidence type="ECO:0000256" key="6">
    <source>
        <dbReference type="ARBA" id="ARBA00022857"/>
    </source>
</evidence>
<evidence type="ECO:0000256" key="4">
    <source>
        <dbReference type="ARBA" id="ARBA00019465"/>
    </source>
</evidence>
<dbReference type="InterPro" id="IPR008927">
    <property type="entry name" value="6-PGluconate_DH-like_C_sf"/>
</dbReference>
<dbReference type="InterPro" id="IPR036291">
    <property type="entry name" value="NAD(P)-bd_dom_sf"/>
</dbReference>
<dbReference type="InterPro" id="IPR013328">
    <property type="entry name" value="6PGD_dom2"/>
</dbReference>
<dbReference type="SUPFAM" id="SSF48179">
    <property type="entry name" value="6-phosphogluconate dehydrogenase C-terminal domain-like"/>
    <property type="match status" value="1"/>
</dbReference>
<comment type="similarity">
    <text evidence="2 10">Belongs to the ketopantoate reductase family.</text>
</comment>
<evidence type="ECO:0000256" key="1">
    <source>
        <dbReference type="ARBA" id="ARBA00004994"/>
    </source>
</evidence>
<evidence type="ECO:0000256" key="9">
    <source>
        <dbReference type="ARBA" id="ARBA00048793"/>
    </source>
</evidence>
<dbReference type="FunFam" id="1.10.1040.10:FF:000017">
    <property type="entry name" value="2-dehydropantoate 2-reductase"/>
    <property type="match status" value="1"/>
</dbReference>
<evidence type="ECO:0000313" key="13">
    <source>
        <dbReference type="EMBL" id="SDG74428.1"/>
    </source>
</evidence>
<evidence type="ECO:0000256" key="8">
    <source>
        <dbReference type="ARBA" id="ARBA00032024"/>
    </source>
</evidence>
<dbReference type="STRING" id="83767.SAMN05660652_00610"/>
<evidence type="ECO:0000259" key="11">
    <source>
        <dbReference type="Pfam" id="PF02558"/>
    </source>
</evidence>
<protein>
    <recommendedName>
        <fullName evidence="4 10">2-dehydropantoate 2-reductase</fullName>
        <ecNumber evidence="3 10">1.1.1.169</ecNumber>
    </recommendedName>
    <alternativeName>
        <fullName evidence="8 10">Ketopantoate reductase</fullName>
    </alternativeName>
</protein>
<evidence type="ECO:0000256" key="3">
    <source>
        <dbReference type="ARBA" id="ARBA00013014"/>
    </source>
</evidence>
<evidence type="ECO:0000313" key="14">
    <source>
        <dbReference type="Proteomes" id="UP000198607"/>
    </source>
</evidence>
<feature type="domain" description="Ketopantoate reductase N-terminal" evidence="11">
    <location>
        <begin position="3"/>
        <end position="149"/>
    </location>
</feature>
<dbReference type="AlphaFoldDB" id="A0A1G7WRC4"/>
<dbReference type="EMBL" id="FNCY01000001">
    <property type="protein sequence ID" value="SDG74428.1"/>
    <property type="molecule type" value="Genomic_DNA"/>
</dbReference>
<accession>A0A1G7WRC4</accession>
<dbReference type="Gene3D" id="1.10.1040.10">
    <property type="entry name" value="N-(1-d-carboxylethyl)-l-norvaline Dehydrogenase, domain 2"/>
    <property type="match status" value="1"/>
</dbReference>
<dbReference type="PANTHER" id="PTHR21708:SF26">
    <property type="entry name" value="2-DEHYDROPANTOATE 2-REDUCTASE"/>
    <property type="match status" value="1"/>
</dbReference>
<comment type="catalytic activity">
    <reaction evidence="9 10">
        <text>(R)-pantoate + NADP(+) = 2-dehydropantoate + NADPH + H(+)</text>
        <dbReference type="Rhea" id="RHEA:16233"/>
        <dbReference type="ChEBI" id="CHEBI:11561"/>
        <dbReference type="ChEBI" id="CHEBI:15378"/>
        <dbReference type="ChEBI" id="CHEBI:15980"/>
        <dbReference type="ChEBI" id="CHEBI:57783"/>
        <dbReference type="ChEBI" id="CHEBI:58349"/>
        <dbReference type="EC" id="1.1.1.169"/>
    </reaction>
</comment>
<reference evidence="13 14" key="1">
    <citation type="submission" date="2016-10" db="EMBL/GenBank/DDBJ databases">
        <authorList>
            <person name="de Groot N.N."/>
        </authorList>
    </citation>
    <scope>NUCLEOTIDE SEQUENCE [LARGE SCALE GENOMIC DNA]</scope>
    <source>
        <strain evidence="13 14">DSM 5885</strain>
    </source>
</reference>
<keyword evidence="7 10" id="KW-0560">Oxidoreductase</keyword>
<dbReference type="SUPFAM" id="SSF51735">
    <property type="entry name" value="NAD(P)-binding Rossmann-fold domains"/>
    <property type="match status" value="1"/>
</dbReference>
<dbReference type="NCBIfam" id="TIGR00745">
    <property type="entry name" value="apbA_panE"/>
    <property type="match status" value="1"/>
</dbReference>
<evidence type="ECO:0000256" key="10">
    <source>
        <dbReference type="RuleBase" id="RU362068"/>
    </source>
</evidence>
<dbReference type="Proteomes" id="UP000198607">
    <property type="component" value="Unassembled WGS sequence"/>
</dbReference>
<comment type="pathway">
    <text evidence="1 10">Cofactor biosynthesis; (R)-pantothenate biosynthesis; (R)-pantoate from 3-methyl-2-oxobutanoate: step 2/2.</text>
</comment>
<keyword evidence="14" id="KW-1185">Reference proteome</keyword>
<dbReference type="OrthoDB" id="8555723at2"/>
<dbReference type="UniPathway" id="UPA00028">
    <property type="reaction ID" value="UER00004"/>
</dbReference>
<dbReference type="RefSeq" id="WP_091933122.1">
    <property type="nucleotide sequence ID" value="NZ_FNCY01000001.1"/>
</dbReference>
<dbReference type="Pfam" id="PF02558">
    <property type="entry name" value="ApbA"/>
    <property type="match status" value="1"/>
</dbReference>
<sequence>MKIAVMGAGAVGCYYGGMLARAGHEVVLIGRPPHVEAIRAQGLRFEAAAFSGTIALAAAGDASAIKGAALVLCCVKSGDSERAAAAMAPHLEATTIVLSLQNGVDNAARLSACLGRTALPVAVYVAVEMAGPGHVRHHGRGDLVIGASPEAEALSALFVAAGIPVRVSDNVMATLWEKLIVNCTLNALSAITRQPYGVLAQGAGVADVIDDVLSECLAVARADGIAIAADSRAAVQGIIDSMPTQRSSTAQDLMRGKPSEIDHLNGYVVRRGQALGIATPANRVLYALVRLLENAPAGN</sequence>
<dbReference type="EC" id="1.1.1.169" evidence="3 10"/>
<comment type="function">
    <text evidence="10">Catalyzes the NADPH-dependent reduction of ketopantoate into pantoic acid.</text>
</comment>
<organism evidence="13 14">
    <name type="scientific">Propionivibrio dicarboxylicus</name>
    <dbReference type="NCBI Taxonomy" id="83767"/>
    <lineage>
        <taxon>Bacteria</taxon>
        <taxon>Pseudomonadati</taxon>
        <taxon>Pseudomonadota</taxon>
        <taxon>Betaproteobacteria</taxon>
        <taxon>Rhodocyclales</taxon>
        <taxon>Rhodocyclaceae</taxon>
        <taxon>Propionivibrio</taxon>
    </lineage>
</organism>
<gene>
    <name evidence="13" type="ORF">SAMN05660652_00610</name>
</gene>
<evidence type="ECO:0000256" key="5">
    <source>
        <dbReference type="ARBA" id="ARBA00022655"/>
    </source>
</evidence>
<dbReference type="InterPro" id="IPR013752">
    <property type="entry name" value="KPA_reductase"/>
</dbReference>
<dbReference type="Gene3D" id="3.40.50.720">
    <property type="entry name" value="NAD(P)-binding Rossmann-like Domain"/>
    <property type="match status" value="1"/>
</dbReference>
<dbReference type="GO" id="GO:0008677">
    <property type="term" value="F:2-dehydropantoate 2-reductase activity"/>
    <property type="evidence" value="ECO:0007669"/>
    <property type="project" value="UniProtKB-EC"/>
</dbReference>
<dbReference type="PANTHER" id="PTHR21708">
    <property type="entry name" value="PROBABLE 2-DEHYDROPANTOATE 2-REDUCTASE"/>
    <property type="match status" value="1"/>
</dbReference>
<evidence type="ECO:0000256" key="2">
    <source>
        <dbReference type="ARBA" id="ARBA00007870"/>
    </source>
</evidence>